<evidence type="ECO:0000313" key="1">
    <source>
        <dbReference type="EMBL" id="KAK7000352.1"/>
    </source>
</evidence>
<dbReference type="Proteomes" id="UP001362999">
    <property type="component" value="Unassembled WGS sequence"/>
</dbReference>
<name>A0AAW0A464_9AGAR</name>
<comment type="caution">
    <text evidence="1">The sequence shown here is derived from an EMBL/GenBank/DDBJ whole genome shotgun (WGS) entry which is preliminary data.</text>
</comment>
<dbReference type="EMBL" id="JAWWNJ010000089">
    <property type="protein sequence ID" value="KAK7000352.1"/>
    <property type="molecule type" value="Genomic_DNA"/>
</dbReference>
<reference evidence="1 2" key="1">
    <citation type="journal article" date="2024" name="J Genomics">
        <title>Draft genome sequencing and assembly of Favolaschia claudopus CIRM-BRFM 2984 isolated from oak limbs.</title>
        <authorList>
            <person name="Navarro D."/>
            <person name="Drula E."/>
            <person name="Chaduli D."/>
            <person name="Cazenave R."/>
            <person name="Ahrendt S."/>
            <person name="Wang J."/>
            <person name="Lipzen A."/>
            <person name="Daum C."/>
            <person name="Barry K."/>
            <person name="Grigoriev I.V."/>
            <person name="Favel A."/>
            <person name="Rosso M.N."/>
            <person name="Martin F."/>
        </authorList>
    </citation>
    <scope>NUCLEOTIDE SEQUENCE [LARGE SCALE GENOMIC DNA]</scope>
    <source>
        <strain evidence="1 2">CIRM-BRFM 2984</strain>
    </source>
</reference>
<proteinExistence type="predicted"/>
<keyword evidence="2" id="KW-1185">Reference proteome</keyword>
<dbReference type="AlphaFoldDB" id="A0AAW0A464"/>
<evidence type="ECO:0008006" key="3">
    <source>
        <dbReference type="Google" id="ProtNLM"/>
    </source>
</evidence>
<dbReference type="InterPro" id="IPR032675">
    <property type="entry name" value="LRR_dom_sf"/>
</dbReference>
<accession>A0AAW0A464</accession>
<evidence type="ECO:0000313" key="2">
    <source>
        <dbReference type="Proteomes" id="UP001362999"/>
    </source>
</evidence>
<dbReference type="SUPFAM" id="SSF52047">
    <property type="entry name" value="RNI-like"/>
    <property type="match status" value="1"/>
</dbReference>
<dbReference type="Gene3D" id="3.80.10.10">
    <property type="entry name" value="Ribonuclease Inhibitor"/>
    <property type="match status" value="1"/>
</dbReference>
<organism evidence="1 2">
    <name type="scientific">Favolaschia claudopus</name>
    <dbReference type="NCBI Taxonomy" id="2862362"/>
    <lineage>
        <taxon>Eukaryota</taxon>
        <taxon>Fungi</taxon>
        <taxon>Dikarya</taxon>
        <taxon>Basidiomycota</taxon>
        <taxon>Agaricomycotina</taxon>
        <taxon>Agaricomycetes</taxon>
        <taxon>Agaricomycetidae</taxon>
        <taxon>Agaricales</taxon>
        <taxon>Marasmiineae</taxon>
        <taxon>Mycenaceae</taxon>
        <taxon>Favolaschia</taxon>
    </lineage>
</organism>
<sequence length="427" mass="48194">MAQQELRQQIDDLSSKIEAQRLVLNGLIDQRSQVQRQLNSFLDPMALLPLELQSKIFLHCLCPAEEDGIARSPDPKVAPMLLLGICQLWRDIALSTLELWSHLRMESSPSGANDSQFFGIWLKRSRSFPLALTLEGSSVLAKDMQGLIDGCGERVETLTLLLTTIPPRGSHILREPFPSLKKLKIEFTDIRGFDIRDWMYILKTSPTLTHLSFSGSFSVRETMADSTAPFTLPALRELHFPDHSPYSRVNATRILKYITLPALETLHIRCNPNFENGSGELLDFLTRSSPPLRSLFIDSSMWPSDIISSLEYLRIIPSLTDLTLVAKDLISVLEILARAPDFLPNLRHLACYPVSFLRSADYEIVVRMLDVRPLKSFRLKMMDPNAAFGNAAPSWDTAPSEDIIRELRRIRDSGVDVHVSAGRQNFV</sequence>
<gene>
    <name evidence="1" type="ORF">R3P38DRAFT_3285644</name>
</gene>
<protein>
    <recommendedName>
        <fullName evidence="3">F-box domain-containing protein</fullName>
    </recommendedName>
</protein>